<dbReference type="InterPro" id="IPR003730">
    <property type="entry name" value="Cu_polyphenol_OxRdtase"/>
</dbReference>
<dbReference type="Pfam" id="PF02578">
    <property type="entry name" value="Cu-oxidase_4"/>
    <property type="match status" value="1"/>
</dbReference>
<comment type="caution">
    <text evidence="10">The sequence shown here is derived from an EMBL/GenBank/DDBJ whole genome shotgun (WGS) entry which is preliminary data.</text>
</comment>
<organism evidence="10 11">
    <name type="scientific">Asaia bogorensis</name>
    <dbReference type="NCBI Taxonomy" id="91915"/>
    <lineage>
        <taxon>Bacteria</taxon>
        <taxon>Pseudomonadati</taxon>
        <taxon>Pseudomonadota</taxon>
        <taxon>Alphaproteobacteria</taxon>
        <taxon>Acetobacterales</taxon>
        <taxon>Acetobacteraceae</taxon>
        <taxon>Asaia</taxon>
    </lineage>
</organism>
<dbReference type="SUPFAM" id="SSF64438">
    <property type="entry name" value="CNF1/YfiH-like putative cysteine hydrolases"/>
    <property type="match status" value="1"/>
</dbReference>
<evidence type="ECO:0000256" key="1">
    <source>
        <dbReference type="ARBA" id="ARBA00000553"/>
    </source>
</evidence>
<dbReference type="CDD" id="cd16833">
    <property type="entry name" value="YfiH"/>
    <property type="match status" value="1"/>
</dbReference>
<dbReference type="eggNOG" id="COG1496">
    <property type="taxonomic scope" value="Bacteria"/>
</dbReference>
<evidence type="ECO:0000256" key="9">
    <source>
        <dbReference type="ARBA" id="ARBA00049893"/>
    </source>
</evidence>
<name>A0A060QJE0_9PROT</name>
<dbReference type="GO" id="GO:0017061">
    <property type="term" value="F:S-methyl-5-thioadenosine phosphorylase activity"/>
    <property type="evidence" value="ECO:0007669"/>
    <property type="project" value="UniProtKB-EC"/>
</dbReference>
<dbReference type="EMBL" id="CBLX010000023">
    <property type="protein sequence ID" value="CDG40788.1"/>
    <property type="molecule type" value="Genomic_DNA"/>
</dbReference>
<comment type="catalytic activity">
    <reaction evidence="1">
        <text>inosine + phosphate = alpha-D-ribose 1-phosphate + hypoxanthine</text>
        <dbReference type="Rhea" id="RHEA:27646"/>
        <dbReference type="ChEBI" id="CHEBI:17368"/>
        <dbReference type="ChEBI" id="CHEBI:17596"/>
        <dbReference type="ChEBI" id="CHEBI:43474"/>
        <dbReference type="ChEBI" id="CHEBI:57720"/>
        <dbReference type="EC" id="2.4.2.1"/>
    </reaction>
    <physiologicalReaction direction="left-to-right" evidence="1">
        <dbReference type="Rhea" id="RHEA:27647"/>
    </physiologicalReaction>
</comment>
<evidence type="ECO:0000256" key="6">
    <source>
        <dbReference type="ARBA" id="ARBA00022833"/>
    </source>
</evidence>
<dbReference type="InterPro" id="IPR038371">
    <property type="entry name" value="Cu_polyphenol_OxRdtase_sf"/>
</dbReference>
<dbReference type="PANTHER" id="PTHR30616:SF2">
    <property type="entry name" value="PURINE NUCLEOSIDE PHOSPHORYLASE LACC1"/>
    <property type="match status" value="1"/>
</dbReference>
<comment type="catalytic activity">
    <reaction evidence="9">
        <text>S-methyl-5'-thioadenosine + phosphate = 5-(methylsulfanyl)-alpha-D-ribose 1-phosphate + adenine</text>
        <dbReference type="Rhea" id="RHEA:11852"/>
        <dbReference type="ChEBI" id="CHEBI:16708"/>
        <dbReference type="ChEBI" id="CHEBI:17509"/>
        <dbReference type="ChEBI" id="CHEBI:43474"/>
        <dbReference type="ChEBI" id="CHEBI:58533"/>
        <dbReference type="EC" id="2.4.2.28"/>
    </reaction>
    <physiologicalReaction direction="left-to-right" evidence="9">
        <dbReference type="Rhea" id="RHEA:11853"/>
    </physiologicalReaction>
</comment>
<dbReference type="PANTHER" id="PTHR30616">
    <property type="entry name" value="UNCHARACTERIZED PROTEIN YFIH"/>
    <property type="match status" value="1"/>
</dbReference>
<evidence type="ECO:0000313" key="10">
    <source>
        <dbReference type="EMBL" id="CDG40788.1"/>
    </source>
</evidence>
<protein>
    <submittedName>
        <fullName evidence="10">Uncharacterized conserved protein</fullName>
    </submittedName>
</protein>
<comment type="catalytic activity">
    <reaction evidence="8">
        <text>adenosine + phosphate = alpha-D-ribose 1-phosphate + adenine</text>
        <dbReference type="Rhea" id="RHEA:27642"/>
        <dbReference type="ChEBI" id="CHEBI:16335"/>
        <dbReference type="ChEBI" id="CHEBI:16708"/>
        <dbReference type="ChEBI" id="CHEBI:43474"/>
        <dbReference type="ChEBI" id="CHEBI:57720"/>
        <dbReference type="EC" id="2.4.2.1"/>
    </reaction>
    <physiologicalReaction direction="left-to-right" evidence="8">
        <dbReference type="Rhea" id="RHEA:27643"/>
    </physiologicalReaction>
</comment>
<keyword evidence="4" id="KW-0479">Metal-binding</keyword>
<reference evidence="10 11" key="1">
    <citation type="journal article" date="2014" name="Genome Biol. Evol.">
        <title>Acetic acid bacteria genomes reveal functional traits for adaptation to life in insect guts.</title>
        <authorList>
            <person name="Chouaia B."/>
            <person name="Gaiarsa S."/>
            <person name="Crotti E."/>
            <person name="Comandatore F."/>
            <person name="Degli Esposti M."/>
            <person name="Ricci I."/>
            <person name="Alma A."/>
            <person name="Favia G."/>
            <person name="Bandi C."/>
            <person name="Daffonchio D."/>
        </authorList>
    </citation>
    <scope>NUCLEOTIDE SEQUENCE [LARGE SCALE GENOMIC DNA]</scope>
    <source>
        <strain evidence="10 11">SF2.1</strain>
    </source>
</reference>
<dbReference type="AlphaFoldDB" id="A0A060QJE0"/>
<evidence type="ECO:0000256" key="8">
    <source>
        <dbReference type="ARBA" id="ARBA00048968"/>
    </source>
</evidence>
<dbReference type="Proteomes" id="UP000027583">
    <property type="component" value="Unassembled WGS sequence"/>
</dbReference>
<evidence type="ECO:0000256" key="4">
    <source>
        <dbReference type="ARBA" id="ARBA00022723"/>
    </source>
</evidence>
<keyword evidence="5" id="KW-0378">Hydrolase</keyword>
<dbReference type="Gene3D" id="3.60.140.10">
    <property type="entry name" value="CNF1/YfiH-like putative cysteine hydrolases"/>
    <property type="match status" value="1"/>
</dbReference>
<evidence type="ECO:0000256" key="3">
    <source>
        <dbReference type="ARBA" id="ARBA00022679"/>
    </source>
</evidence>
<reference evidence="10 11" key="2">
    <citation type="journal article" date="2014" name="PLoS ONE">
        <title>Evolution of mitochondria reconstructed from the energy metabolism of living bacteria.</title>
        <authorList>
            <person name="Degli Esposti M."/>
            <person name="Chouaia B."/>
            <person name="Comandatore F."/>
            <person name="Crotti E."/>
            <person name="Sassera D."/>
            <person name="Lievens P.M."/>
            <person name="Daffonchio D."/>
            <person name="Bandi C."/>
        </authorList>
    </citation>
    <scope>NUCLEOTIDE SEQUENCE [LARGE SCALE GENOMIC DNA]</scope>
    <source>
        <strain evidence="10 11">SF2.1</strain>
    </source>
</reference>
<sequence>MVDQAPRGWVLPAPSLSHVRHGFFTRRGGVSPAPYDTLNCSLASADLAANVAVNRGRVAGYLGVEASSLLGLTQTHSPDVVVLTHDTPVWPTGKGPRADALVSNRHDLALGVITADCGPVLFASADGTVVGAAHAGWRGAVGGVLEATLGAMQALGAGDVTVCVGPCIRQAGYEVGADMRAEVLDGSSLVAPSAERFFIEAPRAGHYLFDLPGYCLYRLRRAGLRHVSMIGLDTRYDALRFFSHRRRTLAGGGAIGHQISAIRAGAVA</sequence>
<keyword evidence="6" id="KW-0862">Zinc</keyword>
<accession>A0A060QJE0</accession>
<comment type="similarity">
    <text evidence="2">Belongs to the purine nucleoside phosphorylase YfiH/LACC1 family.</text>
</comment>
<gene>
    <name evidence="10" type="ORF">ASAP_2743</name>
</gene>
<dbReference type="GO" id="GO:0005507">
    <property type="term" value="F:copper ion binding"/>
    <property type="evidence" value="ECO:0007669"/>
    <property type="project" value="TreeGrafter"/>
</dbReference>
<evidence type="ECO:0000256" key="2">
    <source>
        <dbReference type="ARBA" id="ARBA00007353"/>
    </source>
</evidence>
<comment type="catalytic activity">
    <reaction evidence="7">
        <text>adenosine + H2O + H(+) = inosine + NH4(+)</text>
        <dbReference type="Rhea" id="RHEA:24408"/>
        <dbReference type="ChEBI" id="CHEBI:15377"/>
        <dbReference type="ChEBI" id="CHEBI:15378"/>
        <dbReference type="ChEBI" id="CHEBI:16335"/>
        <dbReference type="ChEBI" id="CHEBI:17596"/>
        <dbReference type="ChEBI" id="CHEBI:28938"/>
        <dbReference type="EC" id="3.5.4.4"/>
    </reaction>
    <physiologicalReaction direction="left-to-right" evidence="7">
        <dbReference type="Rhea" id="RHEA:24409"/>
    </physiologicalReaction>
</comment>
<dbReference type="RefSeq" id="WP_023978863.1">
    <property type="nucleotide sequence ID" value="NZ_CBLX010000023.1"/>
</dbReference>
<evidence type="ECO:0000256" key="5">
    <source>
        <dbReference type="ARBA" id="ARBA00022801"/>
    </source>
</evidence>
<keyword evidence="3" id="KW-0808">Transferase</keyword>
<evidence type="ECO:0000256" key="7">
    <source>
        <dbReference type="ARBA" id="ARBA00047989"/>
    </source>
</evidence>
<evidence type="ECO:0000313" key="11">
    <source>
        <dbReference type="Proteomes" id="UP000027583"/>
    </source>
</evidence>
<dbReference type="InterPro" id="IPR011324">
    <property type="entry name" value="Cytotoxic_necrot_fac-like_cat"/>
</dbReference>
<proteinExistence type="inferred from homology"/>
<dbReference type="GO" id="GO:0016787">
    <property type="term" value="F:hydrolase activity"/>
    <property type="evidence" value="ECO:0007669"/>
    <property type="project" value="UniProtKB-KW"/>
</dbReference>